<dbReference type="GO" id="GO:0046872">
    <property type="term" value="F:metal ion binding"/>
    <property type="evidence" value="ECO:0007669"/>
    <property type="project" value="UniProtKB-KW"/>
</dbReference>
<dbReference type="InterPro" id="IPR000489">
    <property type="entry name" value="Pterin-binding_dom"/>
</dbReference>
<keyword evidence="14" id="KW-0479">Metal-binding</keyword>
<dbReference type="Gene3D" id="3.20.20.20">
    <property type="entry name" value="Dihydropteroate synthase-like"/>
    <property type="match status" value="1"/>
</dbReference>
<evidence type="ECO:0000256" key="16">
    <source>
        <dbReference type="ARBA" id="ARBA00022777"/>
    </source>
</evidence>
<dbReference type="GO" id="GO:0046656">
    <property type="term" value="P:folic acid biosynthetic process"/>
    <property type="evidence" value="ECO:0007669"/>
    <property type="project" value="UniProtKB-KW"/>
</dbReference>
<comment type="catalytic activity">
    <reaction evidence="2">
        <text>6-hydroxymethyl-7,8-dihydropterin + ATP = (7,8-dihydropterin-6-yl)methyl diphosphate + AMP + H(+)</text>
        <dbReference type="Rhea" id="RHEA:11412"/>
        <dbReference type="ChEBI" id="CHEBI:15378"/>
        <dbReference type="ChEBI" id="CHEBI:30616"/>
        <dbReference type="ChEBI" id="CHEBI:44841"/>
        <dbReference type="ChEBI" id="CHEBI:72950"/>
        <dbReference type="ChEBI" id="CHEBI:456215"/>
        <dbReference type="EC" id="2.7.6.3"/>
    </reaction>
</comment>
<dbReference type="Proteomes" id="UP000222788">
    <property type="component" value="Unassembled WGS sequence"/>
</dbReference>
<sequence length="448" mass="48967">MGDRFAEIERACREMEKRGIRVKRTSSLWETAPMYVIDQDRFVNGACEVETHLGPMELLDALQDIENTMGRHKVIDKGPRNIDLDILLYGDQKIHNDRLSVPHIGIREREFVLRPLAELIPDKPLYPEKPWKLVQDYLNELPLDENLSPLIPLSPTMEPMSSFKATRRTHVMGILNVTPDSFSDGGVNTISSLPARISSAIASGATILDVGGQSTAPGTPEVTTDEEIARVLPAIHAIRSMPEGKSVAISIDTYRAAVAEAAVKAGADIINDVSAGQMDPKMLQTMARLGCTVCLMHMRGTPATMQNMTDYTVSGGVVGGVASELVARVRAAEEAGIRRWRIILDPGLGFAKTPRQNIRLLGALNELRSWPGLVGLPWLVGASRKGFVGRATGVKHPAERIWGTAATVAAAIQGGADVVRVHDVKQMAQVARMADWIWRLVDSKKEKI</sequence>
<comment type="pathway">
    <text evidence="5">Cofactor biosynthesis; tetrahydrofolate biosynthesis; 7,8-dihydrofolate from 2-amino-4-hydroxy-6-hydroxymethyl-7,8-dihydropteridine diphosphate and 4-aminobenzoate: step 1/2.</text>
</comment>
<gene>
    <name evidence="26" type="primary">fol1</name>
    <name evidence="26" type="ORF">CFIMG_000365RA</name>
</gene>
<comment type="pathway">
    <text evidence="6">Cofactor biosynthesis; tetrahydrofolate biosynthesis; 2-amino-4-hydroxy-6-hydroxymethyl-7,8-dihydropteridine diphosphate from 7,8-dihydroneopterin triphosphate: step 3/4.</text>
</comment>
<evidence type="ECO:0000256" key="14">
    <source>
        <dbReference type="ARBA" id="ARBA00022723"/>
    </source>
</evidence>
<evidence type="ECO:0000256" key="4">
    <source>
        <dbReference type="ARBA" id="ARBA00001946"/>
    </source>
</evidence>
<comment type="catalytic activity">
    <reaction evidence="3">
        <text>7,8-dihydroneopterin = 6-hydroxymethyl-7,8-dihydropterin + glycolaldehyde</text>
        <dbReference type="Rhea" id="RHEA:10540"/>
        <dbReference type="ChEBI" id="CHEBI:17001"/>
        <dbReference type="ChEBI" id="CHEBI:17071"/>
        <dbReference type="ChEBI" id="CHEBI:44841"/>
        <dbReference type="EC" id="4.1.2.25"/>
    </reaction>
</comment>
<dbReference type="GO" id="GO:0005740">
    <property type="term" value="C:mitochondrial envelope"/>
    <property type="evidence" value="ECO:0007669"/>
    <property type="project" value="TreeGrafter"/>
</dbReference>
<evidence type="ECO:0000256" key="11">
    <source>
        <dbReference type="ARBA" id="ARBA00013043"/>
    </source>
</evidence>
<keyword evidence="19" id="KW-0289">Folate biosynthesis</keyword>
<dbReference type="EMBL" id="APWK03000001">
    <property type="protein sequence ID" value="PHH56312.1"/>
    <property type="molecule type" value="Genomic_DNA"/>
</dbReference>
<dbReference type="Pfam" id="PF01288">
    <property type="entry name" value="HPPK"/>
    <property type="match status" value="1"/>
</dbReference>
<comment type="similarity">
    <text evidence="9">In the C-terminal section; belongs to the DHPS family.</text>
</comment>
<comment type="caution">
    <text evidence="26">The sequence shown here is derived from an EMBL/GenBank/DDBJ whole genome shotgun (WGS) entry which is preliminary data.</text>
</comment>
<comment type="pathway">
    <text evidence="7">Cofactor biosynthesis; tetrahydrofolate biosynthesis; 2-amino-4-hydroxy-6-hydroxymethyl-7,8-dihydropteridine diphosphate from 7,8-dihydroneopterin triphosphate: step 4/4.</text>
</comment>
<evidence type="ECO:0000256" key="20">
    <source>
        <dbReference type="ARBA" id="ARBA00023268"/>
    </source>
</evidence>
<keyword evidence="18" id="KW-0460">Magnesium</keyword>
<keyword evidence="27" id="KW-1185">Reference proteome</keyword>
<comment type="similarity">
    <text evidence="22">In the central section; belongs to the HPPK family.</text>
</comment>
<keyword evidence="20" id="KW-0511">Multifunctional enzyme</keyword>
<dbReference type="SUPFAM" id="SSF51717">
    <property type="entry name" value="Dihydropteroate synthetase-like"/>
    <property type="match status" value="1"/>
</dbReference>
<reference evidence="26 27" key="2">
    <citation type="journal article" date="2013" name="IMA Fungus">
        <title>IMA Genome-F 1: Ceratocystis fimbriata: Draft nuclear genome sequence for the plant pathogen, Ceratocystis fimbriata.</title>
        <authorList>
            <person name="Wilken P.M."/>
            <person name="Steenkamp E.T."/>
            <person name="Wingfield M.J."/>
            <person name="de Beer Z.W."/>
            <person name="Wingfield B.D."/>
        </authorList>
    </citation>
    <scope>NUCLEOTIDE SEQUENCE [LARGE SCALE GENOMIC DNA]</scope>
    <source>
        <strain evidence="26 27">CBS 114723</strain>
    </source>
</reference>
<dbReference type="PANTHER" id="PTHR20941">
    <property type="entry name" value="FOLATE SYNTHESIS PROTEINS"/>
    <property type="match status" value="1"/>
</dbReference>
<evidence type="ECO:0000256" key="17">
    <source>
        <dbReference type="ARBA" id="ARBA00022840"/>
    </source>
</evidence>
<evidence type="ECO:0000256" key="19">
    <source>
        <dbReference type="ARBA" id="ARBA00022909"/>
    </source>
</evidence>
<dbReference type="CDD" id="cd00739">
    <property type="entry name" value="DHPS"/>
    <property type="match status" value="1"/>
</dbReference>
<feature type="domain" description="Pterin-binding" evidence="25">
    <location>
        <begin position="169"/>
        <end position="432"/>
    </location>
</feature>
<evidence type="ECO:0000256" key="23">
    <source>
        <dbReference type="ARBA" id="ARBA00067568"/>
    </source>
</evidence>
<evidence type="ECO:0000256" key="5">
    <source>
        <dbReference type="ARBA" id="ARBA00004763"/>
    </source>
</evidence>
<dbReference type="STRING" id="1035309.A0A2C5XN17"/>
<protein>
    <recommendedName>
        <fullName evidence="23">Folic acid synthesis protein FOL1</fullName>
        <ecNumber evidence="10">2.5.1.15</ecNumber>
        <ecNumber evidence="12">2.7.6.3</ecNumber>
        <ecNumber evidence="11">4.1.2.25</ecNumber>
    </recommendedName>
    <alternativeName>
        <fullName evidence="24">Folic acid synthesis protein fol1</fullName>
    </alternativeName>
</protein>
<dbReference type="FunFam" id="3.20.20.20:FF:000006">
    <property type="entry name" value="Dihydropteroate synthase"/>
    <property type="match status" value="1"/>
</dbReference>
<dbReference type="GO" id="GO:0003848">
    <property type="term" value="F:2-amino-4-hydroxy-6-hydroxymethyldihydropteridine diphosphokinase activity"/>
    <property type="evidence" value="ECO:0007669"/>
    <property type="project" value="UniProtKB-EC"/>
</dbReference>
<comment type="cofactor">
    <cofactor evidence="4">
        <name>Mg(2+)</name>
        <dbReference type="ChEBI" id="CHEBI:18420"/>
    </cofactor>
</comment>
<evidence type="ECO:0000256" key="3">
    <source>
        <dbReference type="ARBA" id="ARBA00001353"/>
    </source>
</evidence>
<dbReference type="GO" id="GO:0004156">
    <property type="term" value="F:dihydropteroate synthase activity"/>
    <property type="evidence" value="ECO:0007669"/>
    <property type="project" value="UniProtKB-EC"/>
</dbReference>
<dbReference type="Pfam" id="PF00809">
    <property type="entry name" value="Pterin_bind"/>
    <property type="match status" value="1"/>
</dbReference>
<dbReference type="GO" id="GO:0046654">
    <property type="term" value="P:tetrahydrofolate biosynthetic process"/>
    <property type="evidence" value="ECO:0007669"/>
    <property type="project" value="UniProtKB-UniPathway"/>
</dbReference>
<accession>A0A2C5XN17</accession>
<dbReference type="GO" id="GO:0004150">
    <property type="term" value="F:dihydroneopterin aldolase activity"/>
    <property type="evidence" value="ECO:0007669"/>
    <property type="project" value="UniProtKB-EC"/>
</dbReference>
<dbReference type="GO" id="GO:0005524">
    <property type="term" value="F:ATP binding"/>
    <property type="evidence" value="ECO:0007669"/>
    <property type="project" value="UniProtKB-KW"/>
</dbReference>
<keyword evidence="17" id="KW-0067">ATP-binding</keyword>
<keyword evidence="13" id="KW-0808">Transferase</keyword>
<dbReference type="PROSITE" id="PS00794">
    <property type="entry name" value="HPPK"/>
    <property type="match status" value="1"/>
</dbReference>
<dbReference type="PANTHER" id="PTHR20941:SF1">
    <property type="entry name" value="FOLIC ACID SYNTHESIS PROTEIN FOL1"/>
    <property type="match status" value="1"/>
</dbReference>
<keyword evidence="16" id="KW-0418">Kinase</keyword>
<dbReference type="UniPathway" id="UPA00077">
    <property type="reaction ID" value="UER00155"/>
</dbReference>
<dbReference type="GO" id="GO:0016301">
    <property type="term" value="F:kinase activity"/>
    <property type="evidence" value="ECO:0007669"/>
    <property type="project" value="UniProtKB-KW"/>
</dbReference>
<evidence type="ECO:0000256" key="24">
    <source>
        <dbReference type="ARBA" id="ARBA00068111"/>
    </source>
</evidence>
<evidence type="ECO:0000256" key="15">
    <source>
        <dbReference type="ARBA" id="ARBA00022741"/>
    </source>
</evidence>
<comment type="catalytic activity">
    <reaction evidence="1">
        <text>(7,8-dihydropterin-6-yl)methyl diphosphate + 4-aminobenzoate = 7,8-dihydropteroate + diphosphate</text>
        <dbReference type="Rhea" id="RHEA:19949"/>
        <dbReference type="ChEBI" id="CHEBI:17836"/>
        <dbReference type="ChEBI" id="CHEBI:17839"/>
        <dbReference type="ChEBI" id="CHEBI:33019"/>
        <dbReference type="ChEBI" id="CHEBI:72950"/>
        <dbReference type="EC" id="2.5.1.15"/>
    </reaction>
</comment>
<dbReference type="PROSITE" id="PS00793">
    <property type="entry name" value="DHPS_2"/>
    <property type="match status" value="1"/>
</dbReference>
<comment type="function">
    <text evidence="21">Catalyzes three sequential steps of tetrahydrofolate biosynthesis.</text>
</comment>
<dbReference type="EC" id="4.1.2.25" evidence="11"/>
<dbReference type="InterPro" id="IPR035907">
    <property type="entry name" value="Hppk_sf"/>
</dbReference>
<organism evidence="26 27">
    <name type="scientific">Ceratocystis fimbriata CBS 114723</name>
    <dbReference type="NCBI Taxonomy" id="1035309"/>
    <lineage>
        <taxon>Eukaryota</taxon>
        <taxon>Fungi</taxon>
        <taxon>Dikarya</taxon>
        <taxon>Ascomycota</taxon>
        <taxon>Pezizomycotina</taxon>
        <taxon>Sordariomycetes</taxon>
        <taxon>Hypocreomycetidae</taxon>
        <taxon>Microascales</taxon>
        <taxon>Ceratocystidaceae</taxon>
        <taxon>Ceratocystis</taxon>
    </lineage>
</organism>
<comment type="similarity">
    <text evidence="8">In the N-terminal section; belongs to the DHNA family.</text>
</comment>
<dbReference type="InterPro" id="IPR011005">
    <property type="entry name" value="Dihydropteroate_synth-like_sf"/>
</dbReference>
<evidence type="ECO:0000256" key="9">
    <source>
        <dbReference type="ARBA" id="ARBA00009951"/>
    </source>
</evidence>
<dbReference type="NCBIfam" id="TIGR01496">
    <property type="entry name" value="DHPS"/>
    <property type="match status" value="1"/>
</dbReference>
<evidence type="ECO:0000256" key="2">
    <source>
        <dbReference type="ARBA" id="ARBA00000198"/>
    </source>
</evidence>
<dbReference type="PROSITE" id="PS00792">
    <property type="entry name" value="DHPS_1"/>
    <property type="match status" value="1"/>
</dbReference>
<evidence type="ECO:0000256" key="8">
    <source>
        <dbReference type="ARBA" id="ARBA00009640"/>
    </source>
</evidence>
<evidence type="ECO:0000256" key="6">
    <source>
        <dbReference type="ARBA" id="ARBA00005013"/>
    </source>
</evidence>
<dbReference type="Gene3D" id="3.30.70.560">
    <property type="entry name" value="7,8-Dihydro-6-hydroxymethylpterin-pyrophosphokinase HPPK"/>
    <property type="match status" value="1"/>
</dbReference>
<dbReference type="InterPro" id="IPR045031">
    <property type="entry name" value="DHP_synth-like"/>
</dbReference>
<evidence type="ECO:0000259" key="25">
    <source>
        <dbReference type="PROSITE" id="PS50972"/>
    </source>
</evidence>
<dbReference type="NCBIfam" id="TIGR01498">
    <property type="entry name" value="folK"/>
    <property type="match status" value="1"/>
</dbReference>
<evidence type="ECO:0000313" key="26">
    <source>
        <dbReference type="EMBL" id="PHH56312.1"/>
    </source>
</evidence>
<evidence type="ECO:0000313" key="27">
    <source>
        <dbReference type="Proteomes" id="UP000222788"/>
    </source>
</evidence>
<evidence type="ECO:0000256" key="1">
    <source>
        <dbReference type="ARBA" id="ARBA00000012"/>
    </source>
</evidence>
<dbReference type="SUPFAM" id="SSF55083">
    <property type="entry name" value="6-hydroxymethyl-7,8-dihydropterin pyrophosphokinase, HPPK"/>
    <property type="match status" value="1"/>
</dbReference>
<evidence type="ECO:0000256" key="7">
    <source>
        <dbReference type="ARBA" id="ARBA00005051"/>
    </source>
</evidence>
<dbReference type="EC" id="2.5.1.15" evidence="10"/>
<dbReference type="InterPro" id="IPR006390">
    <property type="entry name" value="DHP_synth_dom"/>
</dbReference>
<reference evidence="26 27" key="1">
    <citation type="journal article" date="2013" name="Fungal Biol.">
        <title>Analysis of microsatellite markers in the genome of the plant pathogen Ceratocystis fimbriata.</title>
        <authorList>
            <person name="Simpson M.C."/>
            <person name="Wilken P.M."/>
            <person name="Coetzee M.P."/>
            <person name="Wingfield M.J."/>
            <person name="Wingfield B.D."/>
        </authorList>
    </citation>
    <scope>NUCLEOTIDE SEQUENCE [LARGE SCALE GENOMIC DNA]</scope>
    <source>
        <strain evidence="26 27">CBS 114723</strain>
    </source>
</reference>
<evidence type="ECO:0000256" key="12">
    <source>
        <dbReference type="ARBA" id="ARBA00013253"/>
    </source>
</evidence>
<dbReference type="CDD" id="cd00483">
    <property type="entry name" value="HPPK"/>
    <property type="match status" value="1"/>
</dbReference>
<proteinExistence type="inferred from homology"/>
<keyword evidence="15" id="KW-0547">Nucleotide-binding</keyword>
<evidence type="ECO:0000256" key="21">
    <source>
        <dbReference type="ARBA" id="ARBA00058009"/>
    </source>
</evidence>
<dbReference type="AlphaFoldDB" id="A0A2C5XN17"/>
<dbReference type="InterPro" id="IPR000550">
    <property type="entry name" value="Hppk"/>
</dbReference>
<evidence type="ECO:0000256" key="22">
    <source>
        <dbReference type="ARBA" id="ARBA00061548"/>
    </source>
</evidence>
<dbReference type="PROSITE" id="PS50972">
    <property type="entry name" value="PTERIN_BINDING"/>
    <property type="match status" value="1"/>
</dbReference>
<name>A0A2C5XN17_9PEZI</name>
<evidence type="ECO:0000256" key="13">
    <source>
        <dbReference type="ARBA" id="ARBA00022679"/>
    </source>
</evidence>
<evidence type="ECO:0000256" key="10">
    <source>
        <dbReference type="ARBA" id="ARBA00012458"/>
    </source>
</evidence>
<evidence type="ECO:0000256" key="18">
    <source>
        <dbReference type="ARBA" id="ARBA00022842"/>
    </source>
</evidence>
<dbReference type="EC" id="2.7.6.3" evidence="12"/>
<dbReference type="OrthoDB" id="615426at2759"/>